<evidence type="ECO:0000313" key="1">
    <source>
        <dbReference type="EMBL" id="GIM68087.1"/>
    </source>
</evidence>
<dbReference type="InterPro" id="IPR014825">
    <property type="entry name" value="DNA_alkylation"/>
</dbReference>
<name>A0A919SAA9_9ACTN</name>
<dbReference type="SUPFAM" id="SSF48371">
    <property type="entry name" value="ARM repeat"/>
    <property type="match status" value="1"/>
</dbReference>
<dbReference type="AlphaFoldDB" id="A0A919SAA9"/>
<protein>
    <recommendedName>
        <fullName evidence="3">3-methyladenine DNA glycosylase AlkC</fullName>
    </recommendedName>
</protein>
<keyword evidence="2" id="KW-1185">Reference proteome</keyword>
<dbReference type="InterPro" id="IPR016024">
    <property type="entry name" value="ARM-type_fold"/>
</dbReference>
<organism evidence="1 2">
    <name type="scientific">Actinoplanes auranticolor</name>
    <dbReference type="NCBI Taxonomy" id="47988"/>
    <lineage>
        <taxon>Bacteria</taxon>
        <taxon>Bacillati</taxon>
        <taxon>Actinomycetota</taxon>
        <taxon>Actinomycetes</taxon>
        <taxon>Micromonosporales</taxon>
        <taxon>Micromonosporaceae</taxon>
        <taxon>Actinoplanes</taxon>
    </lineage>
</organism>
<evidence type="ECO:0008006" key="3">
    <source>
        <dbReference type="Google" id="ProtNLM"/>
    </source>
</evidence>
<evidence type="ECO:0000313" key="2">
    <source>
        <dbReference type="Proteomes" id="UP000681340"/>
    </source>
</evidence>
<sequence length="369" mass="39033">MPFADELIGDQTAQALIAALAAAAPGNGLPSLRAAAGDLAGRPLRERSDLLRDALLADLPGGYPGLAATVRAAAAGPLPFEGWLIWPVTGAVAARAVADGGGTAFDDAMALLAALTGRLTAEFAIRTLLDHDPDRALAIVDTWTDSPDEHVRRLASEGTRPFLPWAKRVPALLDRPGHTLEIIGALYRDDSEYVRRSVANHLNDLSRHHGDLVVRTAAGWLAEPGPHTPRLVRHGLRTLVKRGHPGALALLGFAPATVEVAGPLLALDEVPFGGELAFTATVTNTGDAAATLAIDYVVHHLKANGKQTGKTFKLTTATLGPGERLTLDRRHSFREITTRRYHPGAHAVELQVNGVRSGRADFVLGRPTG</sequence>
<proteinExistence type="predicted"/>
<reference evidence="1" key="1">
    <citation type="submission" date="2021-03" db="EMBL/GenBank/DDBJ databases">
        <title>Whole genome shotgun sequence of Actinoplanes auranticolor NBRC 12245.</title>
        <authorList>
            <person name="Komaki H."/>
            <person name="Tamura T."/>
        </authorList>
    </citation>
    <scope>NUCLEOTIDE SEQUENCE</scope>
    <source>
        <strain evidence="1">NBRC 12245</strain>
    </source>
</reference>
<dbReference type="RefSeq" id="WP_212989003.1">
    <property type="nucleotide sequence ID" value="NZ_BAABEA010000008.1"/>
</dbReference>
<dbReference type="Pfam" id="PF08713">
    <property type="entry name" value="DNA_alkylation"/>
    <property type="match status" value="1"/>
</dbReference>
<dbReference type="EMBL" id="BOQL01000024">
    <property type="protein sequence ID" value="GIM68087.1"/>
    <property type="molecule type" value="Genomic_DNA"/>
</dbReference>
<comment type="caution">
    <text evidence="1">The sequence shown here is derived from an EMBL/GenBank/DDBJ whole genome shotgun (WGS) entry which is preliminary data.</text>
</comment>
<accession>A0A919SAA9</accession>
<dbReference type="Gene3D" id="1.25.40.290">
    <property type="entry name" value="ARM repeat domains"/>
    <property type="match status" value="1"/>
</dbReference>
<dbReference type="Proteomes" id="UP000681340">
    <property type="component" value="Unassembled WGS sequence"/>
</dbReference>
<gene>
    <name evidence="1" type="ORF">Aau02nite_30070</name>
</gene>